<dbReference type="VEuPathDB" id="AmoebaDB:NAEGRDRAFT_71299"/>
<protein>
    <submittedName>
        <fullName evidence="1">Predicted protein</fullName>
    </submittedName>
</protein>
<evidence type="ECO:0000313" key="2">
    <source>
        <dbReference type="Proteomes" id="UP000006671"/>
    </source>
</evidence>
<accession>D2VQP4</accession>
<sequence length="314" mass="35851">MESNNHTLMEENISTVMGKNGSSYGIVDLPGEILVHGIIPFISEYHPKDVMRLILLNHETKDKIMEGLNSFRIVGSEVYKANIARTNFKKPGVGRKRDQQRGFKLNFSKPKKLATQKDLIMLDKLKNLKSVTFESLFFNDKNKEKIISALNKVTNLSELKFVKCKGSFLEILKPFNEKLTSLHFIDCIGSIFHLHETSFPNCVNLVFSTKYFDGQHKKYKSKLITDLPIITPNLTSLTFIDKSSKSFSPATPSFYSFIKLKQLKELNIDTATFTCPKLSEILNHNPSLKCKLPSRFQDLLGKAKITITELEYFK</sequence>
<reference evidence="1 2" key="1">
    <citation type="journal article" date="2010" name="Cell">
        <title>The genome of Naegleria gruberi illuminates early eukaryotic versatility.</title>
        <authorList>
            <person name="Fritz-Laylin L.K."/>
            <person name="Prochnik S.E."/>
            <person name="Ginger M.L."/>
            <person name="Dacks J.B."/>
            <person name="Carpenter M.L."/>
            <person name="Field M.C."/>
            <person name="Kuo A."/>
            <person name="Paredez A."/>
            <person name="Chapman J."/>
            <person name="Pham J."/>
            <person name="Shu S."/>
            <person name="Neupane R."/>
            <person name="Cipriano M."/>
            <person name="Mancuso J."/>
            <person name="Tu H."/>
            <person name="Salamov A."/>
            <person name="Lindquist E."/>
            <person name="Shapiro H."/>
            <person name="Lucas S."/>
            <person name="Grigoriev I.V."/>
            <person name="Cande W.Z."/>
            <person name="Fulton C."/>
            <person name="Rokhsar D.S."/>
            <person name="Dawson S.C."/>
        </authorList>
    </citation>
    <scope>NUCLEOTIDE SEQUENCE [LARGE SCALE GENOMIC DNA]</scope>
    <source>
        <strain evidence="1 2">NEG-M</strain>
    </source>
</reference>
<name>D2VQP4_NAEGR</name>
<dbReference type="AlphaFoldDB" id="D2VQP4"/>
<proteinExistence type="predicted"/>
<keyword evidence="2" id="KW-1185">Reference proteome</keyword>
<dbReference type="RefSeq" id="XP_002673651.1">
    <property type="nucleotide sequence ID" value="XM_002673605.1"/>
</dbReference>
<dbReference type="InParanoid" id="D2VQP4"/>
<dbReference type="GeneID" id="8855624"/>
<dbReference type="Gene3D" id="3.80.10.10">
    <property type="entry name" value="Ribonuclease Inhibitor"/>
    <property type="match status" value="1"/>
</dbReference>
<dbReference type="EMBL" id="GG738889">
    <property type="protein sequence ID" value="EFC40907.1"/>
    <property type="molecule type" value="Genomic_DNA"/>
</dbReference>
<organism evidence="2">
    <name type="scientific">Naegleria gruberi</name>
    <name type="common">Amoeba</name>
    <dbReference type="NCBI Taxonomy" id="5762"/>
    <lineage>
        <taxon>Eukaryota</taxon>
        <taxon>Discoba</taxon>
        <taxon>Heterolobosea</taxon>
        <taxon>Tetramitia</taxon>
        <taxon>Eutetramitia</taxon>
        <taxon>Vahlkampfiidae</taxon>
        <taxon>Naegleria</taxon>
    </lineage>
</organism>
<dbReference type="KEGG" id="ngr:NAEGRDRAFT_71299"/>
<dbReference type="SUPFAM" id="SSF52047">
    <property type="entry name" value="RNI-like"/>
    <property type="match status" value="1"/>
</dbReference>
<dbReference type="InterPro" id="IPR032675">
    <property type="entry name" value="LRR_dom_sf"/>
</dbReference>
<gene>
    <name evidence="1" type="ORF">NAEGRDRAFT_71299</name>
</gene>
<dbReference type="OrthoDB" id="10561852at2759"/>
<dbReference type="Proteomes" id="UP000006671">
    <property type="component" value="Unassembled WGS sequence"/>
</dbReference>
<evidence type="ECO:0000313" key="1">
    <source>
        <dbReference type="EMBL" id="EFC40907.1"/>
    </source>
</evidence>